<comment type="subcellular location">
    <subcellularLocation>
        <location evidence="5">Cytoplasm</location>
    </subcellularLocation>
</comment>
<dbReference type="NCBIfam" id="TIGR02273">
    <property type="entry name" value="16S_RimM"/>
    <property type="match status" value="1"/>
</dbReference>
<evidence type="ECO:0000313" key="9">
    <source>
        <dbReference type="Proteomes" id="UP000319148"/>
    </source>
</evidence>
<dbReference type="AlphaFoldDB" id="A0A501PM55"/>
<dbReference type="GO" id="GO:0043022">
    <property type="term" value="F:ribosome binding"/>
    <property type="evidence" value="ECO:0007669"/>
    <property type="project" value="InterPro"/>
</dbReference>
<dbReference type="GO" id="GO:0005840">
    <property type="term" value="C:ribosome"/>
    <property type="evidence" value="ECO:0007669"/>
    <property type="project" value="InterPro"/>
</dbReference>
<feature type="domain" description="Ribosome maturation factor RimM PRC barrel" evidence="7">
    <location>
        <begin position="120"/>
        <end position="188"/>
    </location>
</feature>
<gene>
    <name evidence="5 8" type="primary">rimM</name>
    <name evidence="8" type="ORF">FIV46_05110</name>
</gene>
<accession>A0A501PM55</accession>
<sequence>MSDRSSHKPSRGAEAAIGPEWVCIAAITGAQGVRGNVRLKVFTEDLASVADYGPVTLFTEEHPRGEKHKIQLLHSIKGGIAARLEGVKDRDRALALKGQKIYVEKGSLPDLEEDDSFYYEDLVGLTARDETGAPFGTVKAVFNFGAGDLLEVALDPAVNDGRKDKVLYPFSGEFVPEVNVEEGYVVVDREAFGDREE</sequence>
<evidence type="ECO:0000256" key="3">
    <source>
        <dbReference type="ARBA" id="ARBA00022552"/>
    </source>
</evidence>
<evidence type="ECO:0000313" key="8">
    <source>
        <dbReference type="EMBL" id="TPD61590.1"/>
    </source>
</evidence>
<dbReference type="HAMAP" id="MF_00014">
    <property type="entry name" value="Ribosome_mat_RimM"/>
    <property type="match status" value="1"/>
</dbReference>
<dbReference type="Pfam" id="PF24986">
    <property type="entry name" value="PRC_RimM"/>
    <property type="match status" value="1"/>
</dbReference>
<dbReference type="SUPFAM" id="SSF50447">
    <property type="entry name" value="Translation proteins"/>
    <property type="match status" value="1"/>
</dbReference>
<dbReference type="Gene3D" id="2.30.30.240">
    <property type="entry name" value="PRC-barrel domain"/>
    <property type="match status" value="1"/>
</dbReference>
<dbReference type="GO" id="GO:0006364">
    <property type="term" value="P:rRNA processing"/>
    <property type="evidence" value="ECO:0007669"/>
    <property type="project" value="UniProtKB-UniRule"/>
</dbReference>
<comment type="caution">
    <text evidence="8">The sequence shown here is derived from an EMBL/GenBank/DDBJ whole genome shotgun (WGS) entry which is preliminary data.</text>
</comment>
<evidence type="ECO:0000256" key="4">
    <source>
        <dbReference type="ARBA" id="ARBA00023186"/>
    </source>
</evidence>
<dbReference type="Proteomes" id="UP000319148">
    <property type="component" value="Unassembled WGS sequence"/>
</dbReference>
<keyword evidence="3 5" id="KW-0698">rRNA processing</keyword>
<keyword evidence="4 5" id="KW-0143">Chaperone</keyword>
<organism evidence="8 9">
    <name type="scientific">Emcibacter nanhaiensis</name>
    <dbReference type="NCBI Taxonomy" id="1505037"/>
    <lineage>
        <taxon>Bacteria</taxon>
        <taxon>Pseudomonadati</taxon>
        <taxon>Pseudomonadota</taxon>
        <taxon>Alphaproteobacteria</taxon>
        <taxon>Emcibacterales</taxon>
        <taxon>Emcibacteraceae</taxon>
        <taxon>Emcibacter</taxon>
    </lineage>
</organism>
<keyword evidence="9" id="KW-1185">Reference proteome</keyword>
<protein>
    <recommendedName>
        <fullName evidence="5">Ribosome maturation factor RimM</fullName>
    </recommendedName>
</protein>
<dbReference type="PANTHER" id="PTHR33692:SF1">
    <property type="entry name" value="RIBOSOME MATURATION FACTOR RIMM"/>
    <property type="match status" value="1"/>
</dbReference>
<dbReference type="RefSeq" id="WP_139939065.1">
    <property type="nucleotide sequence ID" value="NZ_JBHSYP010000003.1"/>
</dbReference>
<evidence type="ECO:0000256" key="5">
    <source>
        <dbReference type="HAMAP-Rule" id="MF_00014"/>
    </source>
</evidence>
<comment type="function">
    <text evidence="5">An accessory protein needed during the final step in the assembly of 30S ribosomal subunit, possibly for assembly of the head region. Essential for efficient processing of 16S rRNA. May be needed both before and after RbfA during the maturation of 16S rRNA. It has affinity for free ribosomal 30S subunits but not for 70S ribosomes.</text>
</comment>
<dbReference type="EMBL" id="VFIY01000005">
    <property type="protein sequence ID" value="TPD61590.1"/>
    <property type="molecule type" value="Genomic_DNA"/>
</dbReference>
<dbReference type="GO" id="GO:0005737">
    <property type="term" value="C:cytoplasm"/>
    <property type="evidence" value="ECO:0007669"/>
    <property type="project" value="UniProtKB-SubCell"/>
</dbReference>
<evidence type="ECO:0000259" key="6">
    <source>
        <dbReference type="Pfam" id="PF01782"/>
    </source>
</evidence>
<evidence type="ECO:0000259" key="7">
    <source>
        <dbReference type="Pfam" id="PF24986"/>
    </source>
</evidence>
<dbReference type="Pfam" id="PF01782">
    <property type="entry name" value="RimM"/>
    <property type="match status" value="1"/>
</dbReference>
<dbReference type="GO" id="GO:0042274">
    <property type="term" value="P:ribosomal small subunit biogenesis"/>
    <property type="evidence" value="ECO:0007669"/>
    <property type="project" value="UniProtKB-UniRule"/>
</dbReference>
<evidence type="ECO:0000256" key="1">
    <source>
        <dbReference type="ARBA" id="ARBA00022490"/>
    </source>
</evidence>
<dbReference type="SUPFAM" id="SSF50346">
    <property type="entry name" value="PRC-barrel domain"/>
    <property type="match status" value="1"/>
</dbReference>
<feature type="domain" description="RimM N-terminal" evidence="6">
    <location>
        <begin position="23"/>
        <end position="105"/>
    </location>
</feature>
<proteinExistence type="inferred from homology"/>
<comment type="domain">
    <text evidence="5">The PRC barrel domain binds ribosomal protein uS19.</text>
</comment>
<dbReference type="OrthoDB" id="9788191at2"/>
<dbReference type="InterPro" id="IPR011961">
    <property type="entry name" value="RimM"/>
</dbReference>
<dbReference type="PANTHER" id="PTHR33692">
    <property type="entry name" value="RIBOSOME MATURATION FACTOR RIMM"/>
    <property type="match status" value="1"/>
</dbReference>
<dbReference type="InterPro" id="IPR009000">
    <property type="entry name" value="Transl_B-barrel_sf"/>
</dbReference>
<name>A0A501PM55_9PROT</name>
<evidence type="ECO:0000256" key="2">
    <source>
        <dbReference type="ARBA" id="ARBA00022517"/>
    </source>
</evidence>
<comment type="similarity">
    <text evidence="5">Belongs to the RimM family.</text>
</comment>
<dbReference type="Gene3D" id="2.40.30.60">
    <property type="entry name" value="RimM"/>
    <property type="match status" value="1"/>
</dbReference>
<reference evidence="9" key="1">
    <citation type="submission" date="2019-06" db="EMBL/GenBank/DDBJ databases">
        <title>The complete genome of Emcibacter congregatus ZYLT.</title>
        <authorList>
            <person name="Zhao Z."/>
        </authorList>
    </citation>
    <scope>NUCLEOTIDE SEQUENCE [LARGE SCALE GENOMIC DNA]</scope>
    <source>
        <strain evidence="9">MCCC 1A06723</strain>
    </source>
</reference>
<dbReference type="InterPro" id="IPR056792">
    <property type="entry name" value="PRC_RimM"/>
</dbReference>
<dbReference type="InterPro" id="IPR011033">
    <property type="entry name" value="PRC_barrel-like_sf"/>
</dbReference>
<comment type="subunit">
    <text evidence="5">Binds ribosomal protein uS19.</text>
</comment>
<keyword evidence="2 5" id="KW-0690">Ribosome biogenesis</keyword>
<dbReference type="InterPro" id="IPR002676">
    <property type="entry name" value="RimM_N"/>
</dbReference>
<keyword evidence="1 5" id="KW-0963">Cytoplasm</keyword>
<dbReference type="InterPro" id="IPR036976">
    <property type="entry name" value="RimM_N_sf"/>
</dbReference>